<proteinExistence type="predicted"/>
<protein>
    <recommendedName>
        <fullName evidence="1">DUF695 domain-containing protein</fullName>
    </recommendedName>
</protein>
<evidence type="ECO:0000313" key="2">
    <source>
        <dbReference type="EMBL" id="GLY72797.1"/>
    </source>
</evidence>
<evidence type="ECO:0000259" key="1">
    <source>
        <dbReference type="Pfam" id="PF05117"/>
    </source>
</evidence>
<dbReference type="InterPro" id="IPR016097">
    <property type="entry name" value="DUF695"/>
</dbReference>
<accession>A0A9W6REV9</accession>
<gene>
    <name evidence="2" type="ORF">Airi01_010640</name>
</gene>
<evidence type="ECO:0000313" key="3">
    <source>
        <dbReference type="Proteomes" id="UP001165135"/>
    </source>
</evidence>
<dbReference type="AlphaFoldDB" id="A0A9W6REV9"/>
<dbReference type="RefSeq" id="WP_285617945.1">
    <property type="nucleotide sequence ID" value="NZ_BSTJ01000001.1"/>
</dbReference>
<dbReference type="Proteomes" id="UP001165135">
    <property type="component" value="Unassembled WGS sequence"/>
</dbReference>
<name>A0A9W6REV9_9ACTN</name>
<dbReference type="Pfam" id="PF05117">
    <property type="entry name" value="DUF695"/>
    <property type="match status" value="1"/>
</dbReference>
<sequence>MGIFRRSSDAPAPYVEAIARFWEWWPQARRRLDEGVPADIADEMSAHVEAMHADLEWEIGPGPSLTVSGGGVDELRGIAERWRLGAPGDDNWKYRAARPADPAMLTGKLQLDDHEFDLDYVRMGLRADSSRARVDVVAYHPDFLFVPEETQLALTHRVLDWALGEDDVARWIGEVTAAEEEPMDALPASMLPPVVEQIAAPFGEPAWLVGEGRTPLGHAARVAVRFPLHRQDYPLCDVYVAVTLPYASANPDRLPVEPSASTLRRFEEAVEAMGPRAVLAAHETGDGRRVLHVYADPDSGAVAELDQLAAAWSEGRAKVTSQSDPAWSALAPYRP</sequence>
<comment type="caution">
    <text evidence="2">The sequence shown here is derived from an EMBL/GenBank/DDBJ whole genome shotgun (WGS) entry which is preliminary data.</text>
</comment>
<reference evidence="2" key="1">
    <citation type="submission" date="2023-03" db="EMBL/GenBank/DDBJ databases">
        <title>Actinoallomurus iriomotensis NBRC 103681.</title>
        <authorList>
            <person name="Ichikawa N."/>
            <person name="Sato H."/>
            <person name="Tonouchi N."/>
        </authorList>
    </citation>
    <scope>NUCLEOTIDE SEQUENCE</scope>
    <source>
        <strain evidence="2">NBRC 103681</strain>
    </source>
</reference>
<feature type="domain" description="DUF695" evidence="1">
    <location>
        <begin position="236"/>
        <end position="328"/>
    </location>
</feature>
<dbReference type="EMBL" id="BSTJ01000001">
    <property type="protein sequence ID" value="GLY72797.1"/>
    <property type="molecule type" value="Genomic_DNA"/>
</dbReference>
<organism evidence="2 3">
    <name type="scientific">Actinoallomurus iriomotensis</name>
    <dbReference type="NCBI Taxonomy" id="478107"/>
    <lineage>
        <taxon>Bacteria</taxon>
        <taxon>Bacillati</taxon>
        <taxon>Actinomycetota</taxon>
        <taxon>Actinomycetes</taxon>
        <taxon>Streptosporangiales</taxon>
        <taxon>Thermomonosporaceae</taxon>
        <taxon>Actinoallomurus</taxon>
    </lineage>
</organism>